<protein>
    <submittedName>
        <fullName evidence="1">Uncharacterized protein</fullName>
    </submittedName>
</protein>
<dbReference type="AlphaFoldDB" id="A0A919F7D7"/>
<dbReference type="EMBL" id="BNBA01000010">
    <property type="protein sequence ID" value="GHH52446.1"/>
    <property type="molecule type" value="Genomic_DNA"/>
</dbReference>
<organism evidence="1 2">
    <name type="scientific">Xanthomonas boreopolis</name>
    <dbReference type="NCBI Taxonomy" id="86183"/>
    <lineage>
        <taxon>Bacteria</taxon>
        <taxon>Pseudomonadati</taxon>
        <taxon>Pseudomonadota</taxon>
        <taxon>Gammaproteobacteria</taxon>
        <taxon>Lysobacterales</taxon>
        <taxon>Lysobacteraceae</taxon>
        <taxon>Xanthomonas</taxon>
    </lineage>
</organism>
<reference evidence="1" key="2">
    <citation type="submission" date="2020-09" db="EMBL/GenBank/DDBJ databases">
        <authorList>
            <person name="Sun Q."/>
            <person name="Ohkuma M."/>
        </authorList>
    </citation>
    <scope>NUCLEOTIDE SEQUENCE</scope>
    <source>
        <strain evidence="1">JCM 13306</strain>
    </source>
</reference>
<evidence type="ECO:0000313" key="1">
    <source>
        <dbReference type="EMBL" id="GHH52446.1"/>
    </source>
</evidence>
<reference evidence="1" key="1">
    <citation type="journal article" date="2014" name="Int. J. Syst. Evol. Microbiol.">
        <title>Complete genome sequence of Corynebacterium casei LMG S-19264T (=DSM 44701T), isolated from a smear-ripened cheese.</title>
        <authorList>
            <consortium name="US DOE Joint Genome Institute (JGI-PGF)"/>
            <person name="Walter F."/>
            <person name="Albersmeier A."/>
            <person name="Kalinowski J."/>
            <person name="Ruckert C."/>
        </authorList>
    </citation>
    <scope>NUCLEOTIDE SEQUENCE</scope>
    <source>
        <strain evidence="1">JCM 13306</strain>
    </source>
</reference>
<dbReference type="RefSeq" id="WP_434029060.1">
    <property type="nucleotide sequence ID" value="NZ_BNBA01000010.1"/>
</dbReference>
<sequence>MPASLPGARRARMKPAPQFLPPRQEVIYEHTNRMIRETGTNRRSFAMELADRYLQLTPEDDRDVPFRITRGGDSDADKKHNGQILGRFLDGHVKTMPANLEDVWVMSLPEPYRSDCERDLGARRGILPVRLAHLQPAADTAGIGVLMTEFGELVTALTKATADGVIDARDRPYAQEIIQKSQDVIIGALTVQQRFVHLLVGEGDE</sequence>
<keyword evidence="2" id="KW-1185">Reference proteome</keyword>
<gene>
    <name evidence="1" type="ORF">GCM10009090_16320</name>
</gene>
<dbReference type="Proteomes" id="UP000623958">
    <property type="component" value="Unassembled WGS sequence"/>
</dbReference>
<evidence type="ECO:0000313" key="2">
    <source>
        <dbReference type="Proteomes" id="UP000623958"/>
    </source>
</evidence>
<proteinExistence type="predicted"/>
<comment type="caution">
    <text evidence="1">The sequence shown here is derived from an EMBL/GenBank/DDBJ whole genome shotgun (WGS) entry which is preliminary data.</text>
</comment>
<name>A0A919F7D7_9XANT</name>
<accession>A0A919F7D7</accession>